<evidence type="ECO:0000313" key="2">
    <source>
        <dbReference type="EMBL" id="CUB04437.1"/>
    </source>
</evidence>
<dbReference type="Proteomes" id="UP000182769">
    <property type="component" value="Unassembled WGS sequence"/>
</dbReference>
<dbReference type="AlphaFoldDB" id="A0A0K6IM89"/>
<gene>
    <name evidence="2" type="ORF">Ga0061065_1079</name>
</gene>
<name>A0A0K6IM89_9GAMM</name>
<evidence type="ECO:0000313" key="3">
    <source>
        <dbReference type="Proteomes" id="UP000182769"/>
    </source>
</evidence>
<evidence type="ECO:0000256" key="1">
    <source>
        <dbReference type="SAM" id="Phobius"/>
    </source>
</evidence>
<dbReference type="RefSeq" id="WP_055463389.1">
    <property type="nucleotide sequence ID" value="NZ_CYHG01000007.1"/>
</dbReference>
<sequence>MKVFSKIELLFYAGAFVSVFGVAAIVKWVHSEDPLPDALGPCNLDTGLCTLQETPERFNGATIQFEDGIRLNRRISTTLDLPKAVQNAQDVKLVLEGRDMYLGVYEYPLSKRPDNTWHSQVVVPLCTDERMQWVLKVQMKDAMGRSKEWAYLFDIDNPNEAI</sequence>
<keyword evidence="1" id="KW-1133">Transmembrane helix</keyword>
<accession>A0A0K6IM89</accession>
<keyword evidence="1" id="KW-0812">Transmembrane</keyword>
<evidence type="ECO:0008006" key="4">
    <source>
        <dbReference type="Google" id="ProtNLM"/>
    </source>
</evidence>
<keyword evidence="1" id="KW-0472">Membrane</keyword>
<dbReference type="EMBL" id="CYHG01000007">
    <property type="protein sequence ID" value="CUB04437.1"/>
    <property type="molecule type" value="Genomic_DNA"/>
</dbReference>
<feature type="transmembrane region" description="Helical" evidence="1">
    <location>
        <begin position="9"/>
        <end position="29"/>
    </location>
</feature>
<reference evidence="3" key="1">
    <citation type="submission" date="2015-08" db="EMBL/GenBank/DDBJ databases">
        <authorList>
            <person name="Varghese N."/>
        </authorList>
    </citation>
    <scope>NUCLEOTIDE SEQUENCE [LARGE SCALE GENOMIC DNA]</scope>
    <source>
        <strain evidence="3">JCM 18476</strain>
    </source>
</reference>
<dbReference type="OrthoDB" id="5917490at2"/>
<organism evidence="2 3">
    <name type="scientific">Marinomonas fungiae</name>
    <dbReference type="NCBI Taxonomy" id="1137284"/>
    <lineage>
        <taxon>Bacteria</taxon>
        <taxon>Pseudomonadati</taxon>
        <taxon>Pseudomonadota</taxon>
        <taxon>Gammaproteobacteria</taxon>
        <taxon>Oceanospirillales</taxon>
        <taxon>Oceanospirillaceae</taxon>
        <taxon>Marinomonas</taxon>
    </lineage>
</organism>
<keyword evidence="3" id="KW-1185">Reference proteome</keyword>
<protein>
    <recommendedName>
        <fullName evidence="4">FixH</fullName>
    </recommendedName>
</protein>
<proteinExistence type="predicted"/>